<evidence type="ECO:0000313" key="3">
    <source>
        <dbReference type="Proteomes" id="UP000198217"/>
    </source>
</evidence>
<name>A0A1C5K4A4_9ACTN</name>
<gene>
    <name evidence="2" type="ORF">GA0070609_5381</name>
</gene>
<evidence type="ECO:0000256" key="1">
    <source>
        <dbReference type="SAM" id="MobiDB-lite"/>
    </source>
</evidence>
<evidence type="ECO:0008006" key="4">
    <source>
        <dbReference type="Google" id="ProtNLM"/>
    </source>
</evidence>
<keyword evidence="3" id="KW-1185">Reference proteome</keyword>
<dbReference type="Proteomes" id="UP000198217">
    <property type="component" value="Chromosome I"/>
</dbReference>
<dbReference type="AlphaFoldDB" id="A0A1C5K4A4"/>
<feature type="compositionally biased region" description="Basic and acidic residues" evidence="1">
    <location>
        <begin position="221"/>
        <end position="244"/>
    </location>
</feature>
<reference evidence="2 3" key="1">
    <citation type="submission" date="2016-06" db="EMBL/GenBank/DDBJ databases">
        <authorList>
            <person name="Kjaerup R.B."/>
            <person name="Dalgaard T.S."/>
            <person name="Juul-Madsen H.R."/>
        </authorList>
    </citation>
    <scope>NUCLEOTIDE SEQUENCE [LARGE SCALE GENOMIC DNA]</scope>
    <source>
        <strain evidence="2 3">DSM 43904</strain>
    </source>
</reference>
<sequence>MSDPDRIRWEIENTRNELSSDIDALADRVNPRRMAGERFGQARGALTRVKEKVMGAQSDGHGASQRMSQATGAARQFGQQSREQMSHAAGSARQFGQQSREQMSHATDSARHLGQQYREQAQGNPLAAGLIAFGAGLLVSSLIPPSRPERQWAGQARGKVSDHSDMLRQQASQLGHQVRDGMRDNMREPVRHAASSVGSTAMHGASSVGSTAMHGASSVAHEGRSAAHQVREQAHETADELRRR</sequence>
<dbReference type="RefSeq" id="WP_088997982.1">
    <property type="nucleotide sequence ID" value="NZ_LT607750.1"/>
</dbReference>
<feature type="compositionally biased region" description="Polar residues" evidence="1">
    <location>
        <begin position="65"/>
        <end position="83"/>
    </location>
</feature>
<accession>A0A1C5K4A4</accession>
<feature type="region of interest" description="Disordered" evidence="1">
    <location>
        <begin position="190"/>
        <end position="244"/>
    </location>
</feature>
<evidence type="ECO:0000313" key="2">
    <source>
        <dbReference type="EMBL" id="SCG77369.1"/>
    </source>
</evidence>
<proteinExistence type="predicted"/>
<feature type="compositionally biased region" description="Polar residues" evidence="1">
    <location>
        <begin position="94"/>
        <end position="107"/>
    </location>
</feature>
<organism evidence="2 3">
    <name type="scientific">Micromonospora echinaurantiaca</name>
    <dbReference type="NCBI Taxonomy" id="47857"/>
    <lineage>
        <taxon>Bacteria</taxon>
        <taxon>Bacillati</taxon>
        <taxon>Actinomycetota</taxon>
        <taxon>Actinomycetes</taxon>
        <taxon>Micromonosporales</taxon>
        <taxon>Micromonosporaceae</taxon>
        <taxon>Micromonospora</taxon>
    </lineage>
</organism>
<protein>
    <recommendedName>
        <fullName evidence="4">DUF3618 domain-containing protein</fullName>
    </recommendedName>
</protein>
<feature type="region of interest" description="Disordered" evidence="1">
    <location>
        <begin position="53"/>
        <end position="107"/>
    </location>
</feature>
<dbReference type="InterPro" id="IPR022062">
    <property type="entry name" value="DUF3618"/>
</dbReference>
<dbReference type="EMBL" id="LT607750">
    <property type="protein sequence ID" value="SCG77369.1"/>
    <property type="molecule type" value="Genomic_DNA"/>
</dbReference>
<dbReference type="Pfam" id="PF12277">
    <property type="entry name" value="DUF3618"/>
    <property type="match status" value="1"/>
</dbReference>